<dbReference type="PANTHER" id="PTHR11359">
    <property type="entry name" value="AMP DEAMINASE"/>
    <property type="match status" value="1"/>
</dbReference>
<dbReference type="Gene3D" id="4.10.800.20">
    <property type="match status" value="1"/>
</dbReference>
<keyword evidence="3" id="KW-1185">Reference proteome</keyword>
<dbReference type="Proteomes" id="UP000185944">
    <property type="component" value="Unassembled WGS sequence"/>
</dbReference>
<comment type="caution">
    <text evidence="2">The sequence shown here is derived from an EMBL/GenBank/DDBJ whole genome shotgun (WGS) entry which is preliminary data.</text>
</comment>
<dbReference type="InterPro" id="IPR032466">
    <property type="entry name" value="Metal_Hydrolase"/>
</dbReference>
<dbReference type="OrthoDB" id="1723809at2759"/>
<evidence type="ECO:0000313" key="2">
    <source>
        <dbReference type="EMBL" id="OAG31804.1"/>
    </source>
</evidence>
<evidence type="ECO:0000313" key="3">
    <source>
        <dbReference type="Proteomes" id="UP000185944"/>
    </source>
</evidence>
<dbReference type="Pfam" id="PF19326">
    <property type="entry name" value="AMP_deaminase"/>
    <property type="match status" value="1"/>
</dbReference>
<dbReference type="GO" id="GO:0032264">
    <property type="term" value="P:IMP salvage"/>
    <property type="evidence" value="ECO:0007669"/>
    <property type="project" value="InterPro"/>
</dbReference>
<dbReference type="InterPro" id="IPR006329">
    <property type="entry name" value="AMPD"/>
</dbReference>
<dbReference type="STRING" id="1805483.A0A177EIL0"/>
<dbReference type="EMBL" id="LTDL01000014">
    <property type="protein sequence ID" value="OAG31804.1"/>
    <property type="molecule type" value="Genomic_DNA"/>
</dbReference>
<reference evidence="2 3" key="1">
    <citation type="submission" date="2016-02" db="EMBL/GenBank/DDBJ databases">
        <title>Discovery of a natural microsporidian pathogen with a broad tissue tropism in Caenorhabditis elegans.</title>
        <authorList>
            <person name="Luallen R.J."/>
            <person name="Reinke A.W."/>
            <person name="Tong L."/>
            <person name="Botts M.R."/>
            <person name="Felix M.-A."/>
            <person name="Troemel E.R."/>
        </authorList>
    </citation>
    <scope>NUCLEOTIDE SEQUENCE [LARGE SCALE GENOMIC DNA]</scope>
    <source>
        <strain evidence="2 3">JUm2807</strain>
    </source>
</reference>
<dbReference type="SUPFAM" id="SSF51556">
    <property type="entry name" value="Metallo-dependent hydrolases"/>
    <property type="match status" value="1"/>
</dbReference>
<dbReference type="GeneID" id="93646629"/>
<comment type="similarity">
    <text evidence="1">Belongs to the metallo-dependent hydrolases superfamily. Adenosine and AMP deaminases family.</text>
</comment>
<dbReference type="AlphaFoldDB" id="A0A177EIL0"/>
<dbReference type="PANTHER" id="PTHR11359:SF0">
    <property type="entry name" value="AMP DEAMINASE"/>
    <property type="match status" value="1"/>
</dbReference>
<proteinExistence type="inferred from homology"/>
<dbReference type="GO" id="GO:0005829">
    <property type="term" value="C:cytosol"/>
    <property type="evidence" value="ECO:0007669"/>
    <property type="project" value="TreeGrafter"/>
</dbReference>
<accession>A0A177EIL0</accession>
<dbReference type="GO" id="GO:0003876">
    <property type="term" value="F:AMP deaminase activity"/>
    <property type="evidence" value="ECO:0007669"/>
    <property type="project" value="InterPro"/>
</dbReference>
<sequence>MKKNDAPRDRELPQMIGLLLKALELRKKYMRVSLQNKRWQSNLPKTPLSTVYTEEGFQLEGDTVDIPTAEDFFNDVELISKLVHNGPLKTFCFQRLENLELQFKMHVNMHSGQERAEQKTISSKDIYTVVKADTHIHHSASMNSKKLLQFIKKKLRESPNDIVHRGSKEYTLQSVFLQLNKTSDNLCVDSLDTHSNLDTFHRFDRFNSKYNPYGLPRLREIFLKHDNHIDGAYLAEITKELIEETEDKEYLKCEWGISIYGKKKTELAILSEWCSRYAIASSSVGWYIQVPRLYGLFKGYAQVTSFAEFLYNVFSPIIEDSEDLSTNPAITAFLQTVGGLDSVDDESVKDKKNDLEKASPTKWTHDDNPPYSAYLYQMFYHICIINRVRASRGKNIFIFRPHSGESGDTEHLISAFLTAQSIAHGVKLRKSPVLQYLFYLCQIGISMSPLSNNSLFLDYKKNPFPQFFNRGLNVCLSTDDPLQFHYTREPLMEEYSIAAQIWKLSSCDQCEIARNSVLISNFSKDLKESWIGEYQKDGRLVNDPSKTNVPPTRFEYRERRITEEYKLLGKHVLQ</sequence>
<name>A0A177EIL0_9MICR</name>
<gene>
    <name evidence="2" type="ORF">NEDG_00279</name>
</gene>
<dbReference type="RefSeq" id="XP_067545405.1">
    <property type="nucleotide sequence ID" value="XM_067687697.1"/>
</dbReference>
<organism evidence="2 3">
    <name type="scientific">Nematocida displodere</name>
    <dbReference type="NCBI Taxonomy" id="1805483"/>
    <lineage>
        <taxon>Eukaryota</taxon>
        <taxon>Fungi</taxon>
        <taxon>Fungi incertae sedis</taxon>
        <taxon>Microsporidia</taxon>
        <taxon>Nematocida</taxon>
    </lineage>
</organism>
<protein>
    <submittedName>
        <fullName evidence="2">AMP deaminase</fullName>
    </submittedName>
</protein>
<evidence type="ECO:0000256" key="1">
    <source>
        <dbReference type="ARBA" id="ARBA00006676"/>
    </source>
</evidence>
<dbReference type="Gene3D" id="3.20.20.140">
    <property type="entry name" value="Metal-dependent hydrolases"/>
    <property type="match status" value="1"/>
</dbReference>
<dbReference type="GO" id="GO:0046033">
    <property type="term" value="P:AMP metabolic process"/>
    <property type="evidence" value="ECO:0007669"/>
    <property type="project" value="TreeGrafter"/>
</dbReference>
<dbReference type="VEuPathDB" id="MicrosporidiaDB:NEDG_00279"/>